<protein>
    <recommendedName>
        <fullName evidence="5">DUF4381 domain-containing protein</fullName>
    </recommendedName>
</protein>
<organism evidence="3 4">
    <name type="scientific">Dokdonia donghaensis DSW-1</name>
    <dbReference type="NCBI Taxonomy" id="1300343"/>
    <lineage>
        <taxon>Bacteria</taxon>
        <taxon>Pseudomonadati</taxon>
        <taxon>Bacteroidota</taxon>
        <taxon>Flavobacteriia</taxon>
        <taxon>Flavobacteriales</taxon>
        <taxon>Flavobacteriaceae</taxon>
        <taxon>Dokdonia</taxon>
    </lineage>
</organism>
<feature type="transmembrane region" description="Helical" evidence="1">
    <location>
        <begin position="164"/>
        <end position="186"/>
    </location>
</feature>
<keyword evidence="2" id="KW-0732">Signal</keyword>
<dbReference type="RefSeq" id="WP_035326606.1">
    <property type="nucleotide sequence ID" value="NZ_CP015125.1"/>
</dbReference>
<keyword evidence="1" id="KW-0472">Membrane</keyword>
<evidence type="ECO:0000313" key="4">
    <source>
        <dbReference type="Proteomes" id="UP000030140"/>
    </source>
</evidence>
<sequence>MNTSRQHNFNTAGISKSALFVFFLICFLFTTSSQAQDDVRATVDSTSILIGQQINYKIEVLANDGEAVVFPEGQTFNPLEVIESYKIDTASSTSARLKLIKRYGLTQFDSGRYVIPKQKIIIGTKTVETDTFLVEVNNVVLDTVNQGLYDIKPIIELPRDYSKWWKYLLWIIPVLIAIGLFLWFLLRRHKKQKEAEKYVPPFEQAIATLNALDQEDYIAQAKYKEYYTALTDAIRRYYDEKVYDRAMESTTDELIARLEMERDSGHIDFSRETIAKLKDIFKRADLIKFARVNPPEGKAQADRLSVEEIVKETKEALPPPTVEELMKQEDYREALSRKRKRKLWLTAIGGVLAILLVATTVGIVVKGYSEVKDFVFGNMTRELAEGTWITSEYGAPSMIVSTPKVLTRQEVALPPEAQGQMEATSFAWSTVPANVSILVFQFKFPENAEVKVEQLIANQLAMFEQNGFSADVVKNEKFKTPNGAEGLKTFGKGTQIIDEEKEMMDSGEYAFLTFQSESVIQQLFISWHDEDPYGKQIAERVMQSVELQAKEEEK</sequence>
<gene>
    <name evidence="3" type="ORF">NV36_09570</name>
</gene>
<dbReference type="KEGG" id="ddo:I597_0786"/>
<feature type="signal peptide" evidence="2">
    <location>
        <begin position="1"/>
        <end position="35"/>
    </location>
</feature>
<dbReference type="PATRIC" id="fig|1300343.5.peg.797"/>
<dbReference type="AlphaFoldDB" id="A0A0A2GUZ3"/>
<keyword evidence="1" id="KW-0812">Transmembrane</keyword>
<reference evidence="3 4" key="1">
    <citation type="submission" date="2014-10" db="EMBL/GenBank/DDBJ databases">
        <title>Draft genome sequence of the proteorhodopsin-containing marine bacterium Dokdonia donghaensis.</title>
        <authorList>
            <person name="Gomez-Consarnau L."/>
            <person name="Gonzalez J.M."/>
            <person name="Riedel T."/>
            <person name="Jaenicke S."/>
            <person name="Wagner-Doebler I."/>
            <person name="Fuhrman J.A."/>
        </authorList>
    </citation>
    <scope>NUCLEOTIDE SEQUENCE [LARGE SCALE GENOMIC DNA]</scope>
    <source>
        <strain evidence="3 4">DSW-1</strain>
    </source>
</reference>
<feature type="transmembrane region" description="Helical" evidence="1">
    <location>
        <begin position="343"/>
        <end position="365"/>
    </location>
</feature>
<accession>A0A0A2GUZ3</accession>
<keyword evidence="4" id="KW-1185">Reference proteome</keyword>
<evidence type="ECO:0008006" key="5">
    <source>
        <dbReference type="Google" id="ProtNLM"/>
    </source>
</evidence>
<evidence type="ECO:0000256" key="1">
    <source>
        <dbReference type="SAM" id="Phobius"/>
    </source>
</evidence>
<proteinExistence type="predicted"/>
<name>A0A0A2GUZ3_9FLAO</name>
<keyword evidence="1" id="KW-1133">Transmembrane helix</keyword>
<evidence type="ECO:0000313" key="3">
    <source>
        <dbReference type="EMBL" id="KGO07062.1"/>
    </source>
</evidence>
<dbReference type="OrthoDB" id="9807384at2"/>
<comment type="caution">
    <text evidence="3">The sequence shown here is derived from an EMBL/GenBank/DDBJ whole genome shotgun (WGS) entry which is preliminary data.</text>
</comment>
<dbReference type="EMBL" id="JSAQ01000001">
    <property type="protein sequence ID" value="KGO07062.1"/>
    <property type="molecule type" value="Genomic_DNA"/>
</dbReference>
<evidence type="ECO:0000256" key="2">
    <source>
        <dbReference type="SAM" id="SignalP"/>
    </source>
</evidence>
<feature type="chain" id="PRO_5001987278" description="DUF4381 domain-containing protein" evidence="2">
    <location>
        <begin position="36"/>
        <end position="554"/>
    </location>
</feature>
<dbReference type="Proteomes" id="UP000030140">
    <property type="component" value="Unassembled WGS sequence"/>
</dbReference>